<sequence length="1051" mass="116846">MTVIGLEAYEGPTQRAWRLDRLSPGLNVVAGDALERASAAGLLAHLVLGWRDAQDDTGGWREGQAVVRQGRSEATLRRRGEPQTARLTIASGTAPSGTGLTAVDPWRAGAPVEVIAEIFCPRLRPVDHALARLLSPRVATAIRNLLGSPVITAVPGREADDRSRLAAERDAIAARIETLLSERRRESATLEGTLREIDDTLDRLESELDDLRGRLALLDQQLHASESRARYAELARAAEQTQDRRAADDFMPRRDDLDQQIERWRRTLAELDRRQTTVRSELAQAHPTDARPEIALADQRACVAVAERLVADLESEVARFAHVSGAPHCVCADAHPRLNPLVETLGEHVARLRRLVGEQGAALRWQELSDEAERLDRSRSELRTQLDKLLERRETLLRTTRPRAEEPLRAEFDQGFDRRQGEVARAELATRLADTQAERDALLSRRTDLNERRTRLLAPAELADLQQQLAAAQSALADGGSWDRQPHRSNRRTTLRASSALAKLSDGDFRELHLAVGGRSVEVVTSRGQRCGLETLNPEQRHLVLWALRLALADACLAAGVSLPLIINEPFGPESASASHRDTHTSEHGGVSLSDRSAANLAMLLDDLRRGGAQVFLFTKRRAALDRFRSLGHEVRQIEMAVSVPAKHAAPVPKVVTPLAEAPPIRETAQQVVVAKRDTLLSVEDSVERFPVPLGDRSEVFSRSRIRTIGDLMFADPSAVAEEIDRDDVTPELVSLWQAHLSLVCTVPGLSLQDATQLTDAEIYSPEELAEADAEVLRQRLAVWSNDGSSSERIAGWIERALDRLSGWQARGYAERWARCHTERRERIRENANRRLNRRRGETGSGSTLRIRREERLVSQQGGSERADRIERRRRRDDRDRSERRSERSSRSSKGRLKAADEKPKGPRFYLELSDEIEKAPSIGPKRAATLTEIGIATVRQLLDADPAQLAEQLDDRRVDATVIVAWQHQASLVCRVPELRGHDAQVLVGSGFTTPEEIATMKPADLFEFVDAFCDTNDGQRALRGSSRPDLEEVGQWIAAARQRRVLGAA</sequence>
<evidence type="ECO:0000256" key="2">
    <source>
        <dbReference type="SAM" id="MobiDB-lite"/>
    </source>
</evidence>
<dbReference type="Gene3D" id="1.10.287.1490">
    <property type="match status" value="1"/>
</dbReference>
<feature type="coiled-coil region" evidence="1">
    <location>
        <begin position="365"/>
        <end position="399"/>
    </location>
</feature>
<dbReference type="Pfam" id="PF14229">
    <property type="entry name" value="DUF4332"/>
    <property type="match status" value="1"/>
</dbReference>
<name>A0A5C5WDK9_9BACT</name>
<dbReference type="Gene3D" id="3.40.50.300">
    <property type="entry name" value="P-loop containing nucleotide triphosphate hydrolases"/>
    <property type="match status" value="1"/>
</dbReference>
<dbReference type="RefSeq" id="WP_146570994.1">
    <property type="nucleotide sequence ID" value="NZ_SJPH01000001.1"/>
</dbReference>
<evidence type="ECO:0000313" key="5">
    <source>
        <dbReference type="Proteomes" id="UP000318995"/>
    </source>
</evidence>
<organism evidence="4 5">
    <name type="scientific">Botrimarina hoheduenensis</name>
    <dbReference type="NCBI Taxonomy" id="2528000"/>
    <lineage>
        <taxon>Bacteria</taxon>
        <taxon>Pseudomonadati</taxon>
        <taxon>Planctomycetota</taxon>
        <taxon>Planctomycetia</taxon>
        <taxon>Pirellulales</taxon>
        <taxon>Lacipirellulaceae</taxon>
        <taxon>Botrimarina</taxon>
    </lineage>
</organism>
<dbReference type="AlphaFoldDB" id="A0A5C5WDK9"/>
<feature type="coiled-coil region" evidence="1">
    <location>
        <begin position="187"/>
        <end position="274"/>
    </location>
</feature>
<dbReference type="OrthoDB" id="268732at2"/>
<reference evidence="4 5" key="1">
    <citation type="submission" date="2019-02" db="EMBL/GenBank/DDBJ databases">
        <title>Deep-cultivation of Planctomycetes and their phenomic and genomic characterization uncovers novel biology.</title>
        <authorList>
            <person name="Wiegand S."/>
            <person name="Jogler M."/>
            <person name="Boedeker C."/>
            <person name="Pinto D."/>
            <person name="Vollmers J."/>
            <person name="Rivas-Marin E."/>
            <person name="Kohn T."/>
            <person name="Peeters S.H."/>
            <person name="Heuer A."/>
            <person name="Rast P."/>
            <person name="Oberbeckmann S."/>
            <person name="Bunk B."/>
            <person name="Jeske O."/>
            <person name="Meyerdierks A."/>
            <person name="Storesund J.E."/>
            <person name="Kallscheuer N."/>
            <person name="Luecker S."/>
            <person name="Lage O.M."/>
            <person name="Pohl T."/>
            <person name="Merkel B.J."/>
            <person name="Hornburger P."/>
            <person name="Mueller R.-W."/>
            <person name="Bruemmer F."/>
            <person name="Labrenz M."/>
            <person name="Spormann A.M."/>
            <person name="Op Den Camp H."/>
            <person name="Overmann J."/>
            <person name="Amann R."/>
            <person name="Jetten M.S.M."/>
            <person name="Mascher T."/>
            <person name="Medema M.H."/>
            <person name="Devos D.P."/>
            <person name="Kaster A.-K."/>
            <person name="Ovreas L."/>
            <person name="Rohde M."/>
            <person name="Galperin M.Y."/>
            <person name="Jogler C."/>
        </authorList>
    </citation>
    <scope>NUCLEOTIDE SEQUENCE [LARGE SCALE GENOMIC DNA]</scope>
    <source>
        <strain evidence="4 5">Pla111</strain>
    </source>
</reference>
<feature type="coiled-coil region" evidence="1">
    <location>
        <begin position="425"/>
        <end position="452"/>
    </location>
</feature>
<feature type="compositionally biased region" description="Basic and acidic residues" evidence="2">
    <location>
        <begin position="865"/>
        <end position="890"/>
    </location>
</feature>
<proteinExistence type="predicted"/>
<dbReference type="EMBL" id="SJPH01000001">
    <property type="protein sequence ID" value="TWT48720.1"/>
    <property type="molecule type" value="Genomic_DNA"/>
</dbReference>
<evidence type="ECO:0000313" key="4">
    <source>
        <dbReference type="EMBL" id="TWT48720.1"/>
    </source>
</evidence>
<feature type="region of interest" description="Disordered" evidence="2">
    <location>
        <begin position="835"/>
        <end position="909"/>
    </location>
</feature>
<feature type="region of interest" description="Disordered" evidence="2">
    <location>
        <begin position="476"/>
        <end position="496"/>
    </location>
</feature>
<dbReference type="Gene3D" id="1.10.150.20">
    <property type="entry name" value="5' to 3' exonuclease, C-terminal subdomain"/>
    <property type="match status" value="1"/>
</dbReference>
<gene>
    <name evidence="4" type="ORF">Pla111_04950</name>
</gene>
<evidence type="ECO:0000256" key="1">
    <source>
        <dbReference type="SAM" id="Coils"/>
    </source>
</evidence>
<accession>A0A5C5WDK9</accession>
<keyword evidence="5" id="KW-1185">Reference proteome</keyword>
<comment type="caution">
    <text evidence="4">The sequence shown here is derived from an EMBL/GenBank/DDBJ whole genome shotgun (WGS) entry which is preliminary data.</text>
</comment>
<dbReference type="InterPro" id="IPR027417">
    <property type="entry name" value="P-loop_NTPase"/>
</dbReference>
<feature type="domain" description="DUF4332" evidence="3">
    <location>
        <begin position="921"/>
        <end position="1044"/>
    </location>
</feature>
<dbReference type="InterPro" id="IPR025567">
    <property type="entry name" value="DUF4332"/>
</dbReference>
<protein>
    <submittedName>
        <fullName evidence="4">Pathogenicity locus</fullName>
    </submittedName>
</protein>
<evidence type="ECO:0000259" key="3">
    <source>
        <dbReference type="Pfam" id="PF14229"/>
    </source>
</evidence>
<dbReference type="Proteomes" id="UP000318995">
    <property type="component" value="Unassembled WGS sequence"/>
</dbReference>
<keyword evidence="1" id="KW-0175">Coiled coil</keyword>